<dbReference type="Proteomes" id="UP000886861">
    <property type="component" value="Unassembled WGS sequence"/>
</dbReference>
<dbReference type="GO" id="GO:0005829">
    <property type="term" value="C:cytosol"/>
    <property type="evidence" value="ECO:0007669"/>
    <property type="project" value="TreeGrafter"/>
</dbReference>
<dbReference type="InterPro" id="IPR001267">
    <property type="entry name" value="Thymidine_kinase"/>
</dbReference>
<feature type="binding site" evidence="9">
    <location>
        <begin position="165"/>
        <end position="168"/>
    </location>
    <ligand>
        <name>substrate</name>
    </ligand>
</feature>
<accession>A0A9D1NEW5</accession>
<dbReference type="EMBL" id="DVOJ01000016">
    <property type="protein sequence ID" value="HIV01862.1"/>
    <property type="molecule type" value="Genomic_DNA"/>
</dbReference>
<dbReference type="PANTHER" id="PTHR11441">
    <property type="entry name" value="THYMIDINE KINASE"/>
    <property type="match status" value="1"/>
</dbReference>
<evidence type="ECO:0000256" key="6">
    <source>
        <dbReference type="ARBA" id="ARBA00022777"/>
    </source>
</evidence>
<evidence type="ECO:0000256" key="11">
    <source>
        <dbReference type="RuleBase" id="RU004165"/>
    </source>
</evidence>
<evidence type="ECO:0000256" key="5">
    <source>
        <dbReference type="ARBA" id="ARBA00022741"/>
    </source>
</evidence>
<dbReference type="GO" id="GO:0071897">
    <property type="term" value="P:DNA biosynthetic process"/>
    <property type="evidence" value="ECO:0007669"/>
    <property type="project" value="UniProtKB-KW"/>
</dbReference>
<dbReference type="Gene3D" id="3.30.60.20">
    <property type="match status" value="1"/>
</dbReference>
<keyword evidence="7 10" id="KW-0067">ATP-binding</keyword>
<dbReference type="Gene3D" id="3.40.50.300">
    <property type="entry name" value="P-loop containing nucleotide triphosphate hydrolases"/>
    <property type="match status" value="1"/>
</dbReference>
<evidence type="ECO:0000313" key="12">
    <source>
        <dbReference type="EMBL" id="HIV01862.1"/>
    </source>
</evidence>
<gene>
    <name evidence="12" type="ORF">IAA62_04860</name>
</gene>
<evidence type="ECO:0000256" key="10">
    <source>
        <dbReference type="RuleBase" id="RU000544"/>
    </source>
</evidence>
<evidence type="ECO:0000256" key="9">
    <source>
        <dbReference type="PIRSR" id="PIRSR035805-2"/>
    </source>
</evidence>
<name>A0A9D1NEW5_9FIRM</name>
<sequence>MNKLYFKYGAMGSSKTAQALMCRFNYVQKGFNVLLAKPSIDTRSSKVKSRIGLEADCETFSKNENLIDFFENFNKKQKIDVFIIDEAQFMTKEQVNELKEISLNIPVLCYGLLTNFKTELFEGSKRLVELADSLMEIKSVCRCGRKATVNARFVNGKITTTGEEVSIGADEMYEGMCYNCFKKELNNSRGKK</sequence>
<evidence type="ECO:0000256" key="3">
    <source>
        <dbReference type="ARBA" id="ARBA00022634"/>
    </source>
</evidence>
<dbReference type="PIRSF" id="PIRSF035805">
    <property type="entry name" value="TK_cell"/>
    <property type="match status" value="1"/>
</dbReference>
<dbReference type="InterPro" id="IPR027417">
    <property type="entry name" value="P-loop_NTPase"/>
</dbReference>
<reference evidence="12" key="1">
    <citation type="submission" date="2020-10" db="EMBL/GenBank/DDBJ databases">
        <authorList>
            <person name="Gilroy R."/>
        </authorList>
    </citation>
    <scope>NUCLEOTIDE SEQUENCE</scope>
    <source>
        <strain evidence="12">CHK186-9395</strain>
    </source>
</reference>
<keyword evidence="4 10" id="KW-0808">Transferase</keyword>
<dbReference type="NCBIfam" id="NF003300">
    <property type="entry name" value="PRK04296.1-5"/>
    <property type="match status" value="1"/>
</dbReference>
<keyword evidence="5 10" id="KW-0547">Nucleotide-binding</keyword>
<dbReference type="GO" id="GO:0005524">
    <property type="term" value="F:ATP binding"/>
    <property type="evidence" value="ECO:0007669"/>
    <property type="project" value="UniProtKB-KW"/>
</dbReference>
<dbReference type="AlphaFoldDB" id="A0A9D1NEW5"/>
<feature type="active site" description="Proton acceptor" evidence="8">
    <location>
        <position position="86"/>
    </location>
</feature>
<dbReference type="Pfam" id="PF00265">
    <property type="entry name" value="TK"/>
    <property type="match status" value="1"/>
</dbReference>
<proteinExistence type="inferred from homology"/>
<protein>
    <recommendedName>
        <fullName evidence="2 10">Thymidine kinase</fullName>
        <ecNumber evidence="2 10">2.7.1.21</ecNumber>
    </recommendedName>
</protein>
<evidence type="ECO:0000256" key="7">
    <source>
        <dbReference type="ARBA" id="ARBA00022840"/>
    </source>
</evidence>
<evidence type="ECO:0000256" key="8">
    <source>
        <dbReference type="PIRSR" id="PIRSR035805-1"/>
    </source>
</evidence>
<dbReference type="SUPFAM" id="SSF52540">
    <property type="entry name" value="P-loop containing nucleoside triphosphate hydrolases"/>
    <property type="match status" value="1"/>
</dbReference>
<dbReference type="PANTHER" id="PTHR11441:SF0">
    <property type="entry name" value="THYMIDINE KINASE, CYTOSOLIC"/>
    <property type="match status" value="1"/>
</dbReference>
<evidence type="ECO:0000256" key="1">
    <source>
        <dbReference type="ARBA" id="ARBA00007587"/>
    </source>
</evidence>
<keyword evidence="6 10" id="KW-0418">Kinase</keyword>
<dbReference type="GO" id="GO:0004797">
    <property type="term" value="F:thymidine kinase activity"/>
    <property type="evidence" value="ECO:0007669"/>
    <property type="project" value="UniProtKB-EC"/>
</dbReference>
<dbReference type="EC" id="2.7.1.21" evidence="2 10"/>
<dbReference type="SUPFAM" id="SSF57716">
    <property type="entry name" value="Glucocorticoid receptor-like (DNA-binding domain)"/>
    <property type="match status" value="1"/>
</dbReference>
<evidence type="ECO:0000313" key="13">
    <source>
        <dbReference type="Proteomes" id="UP000886861"/>
    </source>
</evidence>
<evidence type="ECO:0000256" key="2">
    <source>
        <dbReference type="ARBA" id="ARBA00012118"/>
    </source>
</evidence>
<evidence type="ECO:0000256" key="4">
    <source>
        <dbReference type="ARBA" id="ARBA00022679"/>
    </source>
</evidence>
<comment type="similarity">
    <text evidence="1 11">Belongs to the thymidine kinase family.</text>
</comment>
<organism evidence="12 13">
    <name type="scientific">Candidatus Caccopulliclostridium gallistercoris</name>
    <dbReference type="NCBI Taxonomy" id="2840719"/>
    <lineage>
        <taxon>Bacteria</taxon>
        <taxon>Bacillati</taxon>
        <taxon>Bacillota</taxon>
        <taxon>Clostridia</taxon>
        <taxon>Candidatus Caccopulliclostridium</taxon>
    </lineage>
</organism>
<reference evidence="12" key="2">
    <citation type="journal article" date="2021" name="PeerJ">
        <title>Extensive microbial diversity within the chicken gut microbiome revealed by metagenomics and culture.</title>
        <authorList>
            <person name="Gilroy R."/>
            <person name="Ravi A."/>
            <person name="Getino M."/>
            <person name="Pursley I."/>
            <person name="Horton D.L."/>
            <person name="Alikhan N.F."/>
            <person name="Baker D."/>
            <person name="Gharbi K."/>
            <person name="Hall N."/>
            <person name="Watson M."/>
            <person name="Adriaenssens E.M."/>
            <person name="Foster-Nyarko E."/>
            <person name="Jarju S."/>
            <person name="Secka A."/>
            <person name="Antonio M."/>
            <person name="Oren A."/>
            <person name="Chaudhuri R.R."/>
            <person name="La Ragione R."/>
            <person name="Hildebrand F."/>
            <person name="Pallen M.J."/>
        </authorList>
    </citation>
    <scope>NUCLEOTIDE SEQUENCE</scope>
    <source>
        <strain evidence="12">CHK186-9395</strain>
    </source>
</reference>
<keyword evidence="3 10" id="KW-0237">DNA synthesis</keyword>
<comment type="catalytic activity">
    <reaction evidence="10">
        <text>thymidine + ATP = dTMP + ADP + H(+)</text>
        <dbReference type="Rhea" id="RHEA:19129"/>
        <dbReference type="ChEBI" id="CHEBI:15378"/>
        <dbReference type="ChEBI" id="CHEBI:17748"/>
        <dbReference type="ChEBI" id="CHEBI:30616"/>
        <dbReference type="ChEBI" id="CHEBI:63528"/>
        <dbReference type="ChEBI" id="CHEBI:456216"/>
        <dbReference type="EC" id="2.7.1.21"/>
    </reaction>
</comment>
<feature type="binding site" evidence="9">
    <location>
        <position position="173"/>
    </location>
    <ligand>
        <name>substrate</name>
    </ligand>
</feature>
<comment type="caution">
    <text evidence="12">The sequence shown here is derived from an EMBL/GenBank/DDBJ whole genome shotgun (WGS) entry which is preliminary data.</text>
</comment>
<dbReference type="GO" id="GO:0046104">
    <property type="term" value="P:thymidine metabolic process"/>
    <property type="evidence" value="ECO:0007669"/>
    <property type="project" value="TreeGrafter"/>
</dbReference>